<protein>
    <submittedName>
        <fullName evidence="1">Uncharacterized protein</fullName>
    </submittedName>
</protein>
<dbReference type="EMBL" id="GGEC01092611">
    <property type="protein sequence ID" value="MBX73095.1"/>
    <property type="molecule type" value="Transcribed_RNA"/>
</dbReference>
<reference evidence="1" key="1">
    <citation type="submission" date="2018-02" db="EMBL/GenBank/DDBJ databases">
        <title>Rhizophora mucronata_Transcriptome.</title>
        <authorList>
            <person name="Meera S.P."/>
            <person name="Sreeshan A."/>
            <person name="Augustine A."/>
        </authorList>
    </citation>
    <scope>NUCLEOTIDE SEQUENCE</scope>
    <source>
        <tissue evidence="1">Leaf</tissue>
    </source>
</reference>
<accession>A0A2P2R1G3</accession>
<name>A0A2P2R1G3_RHIMU</name>
<evidence type="ECO:0000313" key="1">
    <source>
        <dbReference type="EMBL" id="MBX73095.1"/>
    </source>
</evidence>
<dbReference type="AlphaFoldDB" id="A0A2P2R1G3"/>
<sequence length="16" mass="1965">MYLLIFHVPYSQKRLG</sequence>
<organism evidence="1">
    <name type="scientific">Rhizophora mucronata</name>
    <name type="common">Asiatic mangrove</name>
    <dbReference type="NCBI Taxonomy" id="61149"/>
    <lineage>
        <taxon>Eukaryota</taxon>
        <taxon>Viridiplantae</taxon>
        <taxon>Streptophyta</taxon>
        <taxon>Embryophyta</taxon>
        <taxon>Tracheophyta</taxon>
        <taxon>Spermatophyta</taxon>
        <taxon>Magnoliopsida</taxon>
        <taxon>eudicotyledons</taxon>
        <taxon>Gunneridae</taxon>
        <taxon>Pentapetalae</taxon>
        <taxon>rosids</taxon>
        <taxon>fabids</taxon>
        <taxon>Malpighiales</taxon>
        <taxon>Rhizophoraceae</taxon>
        <taxon>Rhizophora</taxon>
    </lineage>
</organism>
<proteinExistence type="predicted"/>